<dbReference type="EMBL" id="ACVC01000154">
    <property type="protein sequence ID" value="EFO62991.1"/>
    <property type="molecule type" value="Genomic_DNA"/>
</dbReference>
<accession>E1F3I8</accession>
<dbReference type="VEuPathDB" id="GiardiaDB:GLP15_175"/>
<dbReference type="Gene3D" id="1.25.40.20">
    <property type="entry name" value="Ankyrin repeat-containing domain"/>
    <property type="match status" value="1"/>
</dbReference>
<name>E1F3I8_GIAIA</name>
<dbReference type="Pfam" id="PF12796">
    <property type="entry name" value="Ank_2"/>
    <property type="match status" value="1"/>
</dbReference>
<dbReference type="SMART" id="SM00248">
    <property type="entry name" value="ANK"/>
    <property type="match status" value="2"/>
</dbReference>
<reference evidence="2 3" key="1">
    <citation type="journal article" date="2010" name="BMC Genomics">
        <title>Genome analysis and comparative genomics of a Giardia intestinalis assemblage E isolate.</title>
        <authorList>
            <person name="Jerlstrom-Hultqvist J."/>
            <person name="Franzen O."/>
            <person name="Ankarklev J."/>
            <person name="Xu F."/>
            <person name="Nohynkova E."/>
            <person name="Andersson J.O."/>
            <person name="Svard S.G."/>
            <person name="Andersson B."/>
        </authorList>
    </citation>
    <scope>NUCLEOTIDE SEQUENCE [LARGE SCALE GENOMIC DNA]</scope>
    <source>
        <strain evidence="2 3">P15</strain>
    </source>
</reference>
<comment type="caution">
    <text evidence="2">The sequence shown here is derived from an EMBL/GenBank/DDBJ whole genome shotgun (WGS) entry which is preliminary data.</text>
</comment>
<feature type="non-terminal residue" evidence="2">
    <location>
        <position position="377"/>
    </location>
</feature>
<dbReference type="OrthoDB" id="439236at2759"/>
<dbReference type="SUPFAM" id="SSF48403">
    <property type="entry name" value="Ankyrin repeat"/>
    <property type="match status" value="1"/>
</dbReference>
<dbReference type="PANTHER" id="PTHR24120:SF4">
    <property type="entry name" value="GH07239P"/>
    <property type="match status" value="1"/>
</dbReference>
<feature type="compositionally biased region" description="Low complexity" evidence="1">
    <location>
        <begin position="218"/>
        <end position="227"/>
    </location>
</feature>
<organism evidence="2 3">
    <name type="scientific">Giardia intestinalis (strain P15)</name>
    <name type="common">Giardia lamblia</name>
    <dbReference type="NCBI Taxonomy" id="658858"/>
    <lineage>
        <taxon>Eukaryota</taxon>
        <taxon>Metamonada</taxon>
        <taxon>Diplomonadida</taxon>
        <taxon>Hexamitidae</taxon>
        <taxon>Giardiinae</taxon>
        <taxon>Giardia</taxon>
    </lineage>
</organism>
<gene>
    <name evidence="2" type="ORF">GLP15_175</name>
</gene>
<dbReference type="InterPro" id="IPR002110">
    <property type="entry name" value="Ankyrin_rpt"/>
</dbReference>
<dbReference type="PANTHER" id="PTHR24120">
    <property type="entry name" value="GH07239P"/>
    <property type="match status" value="1"/>
</dbReference>
<evidence type="ECO:0000313" key="2">
    <source>
        <dbReference type="EMBL" id="EFO62991.1"/>
    </source>
</evidence>
<sequence length="377" mass="40822">MYTWPRCIAVASDEKIAELVRSPPKGCDEFGRSGLFYAVYTRKLWLIEKLIPLEAGMRDANGMTALMFAASSGFLDAVKFLAPIEHSIADNHGYTALTYAIFHQNYQAAQIILNCQHEPHSVSDRQDIIESLNQSTGGHTNPSDQQLSKYSVNEAPIVIDMLAESTLETTTGQPNHELAQHALSTPNSSENTFDFSMSSSPVGSPDATTLISMSSSTELSQNSVSSENEQEAGVLEPSLRYTVVTSSLPPVYPGTREGSTGPFNLPLTLHGHALYSSPIANRSFAKSIFSSPIDAINTSKSFLDSAVAPLLLSNTLFISPGWKFACSSTDLFSSLKSDLVADIVYERGASPPLIPITEIASVLPRSWYSVARNTDTV</sequence>
<feature type="compositionally biased region" description="Polar residues" evidence="1">
    <location>
        <begin position="184"/>
        <end position="217"/>
    </location>
</feature>
<evidence type="ECO:0000256" key="1">
    <source>
        <dbReference type="SAM" id="MobiDB-lite"/>
    </source>
</evidence>
<dbReference type="Proteomes" id="UP000008974">
    <property type="component" value="Unassembled WGS sequence"/>
</dbReference>
<dbReference type="InterPro" id="IPR036770">
    <property type="entry name" value="Ankyrin_rpt-contain_sf"/>
</dbReference>
<protein>
    <submittedName>
        <fullName evidence="2">Uncharacterized protein</fullName>
    </submittedName>
</protein>
<feature type="region of interest" description="Disordered" evidence="1">
    <location>
        <begin position="184"/>
        <end position="232"/>
    </location>
</feature>
<proteinExistence type="predicted"/>
<evidence type="ECO:0000313" key="3">
    <source>
        <dbReference type="Proteomes" id="UP000008974"/>
    </source>
</evidence>
<dbReference type="AlphaFoldDB" id="E1F3I8"/>